<proteinExistence type="predicted"/>
<dbReference type="EMBL" id="BNJK01000001">
    <property type="protein sequence ID" value="GHO90481.1"/>
    <property type="molecule type" value="Genomic_DNA"/>
</dbReference>
<protein>
    <submittedName>
        <fullName evidence="2">Uncharacterized protein</fullName>
    </submittedName>
</protein>
<keyword evidence="3" id="KW-1185">Reference proteome</keyword>
<feature type="transmembrane region" description="Helical" evidence="1">
    <location>
        <begin position="36"/>
        <end position="56"/>
    </location>
</feature>
<evidence type="ECO:0000256" key="1">
    <source>
        <dbReference type="SAM" id="Phobius"/>
    </source>
</evidence>
<feature type="transmembrane region" description="Helical" evidence="1">
    <location>
        <begin position="100"/>
        <end position="121"/>
    </location>
</feature>
<evidence type="ECO:0000313" key="3">
    <source>
        <dbReference type="Proteomes" id="UP000597444"/>
    </source>
</evidence>
<comment type="caution">
    <text evidence="2">The sequence shown here is derived from an EMBL/GenBank/DDBJ whole genome shotgun (WGS) entry which is preliminary data.</text>
</comment>
<dbReference type="Proteomes" id="UP000597444">
    <property type="component" value="Unassembled WGS sequence"/>
</dbReference>
<evidence type="ECO:0000313" key="2">
    <source>
        <dbReference type="EMBL" id="GHO90481.1"/>
    </source>
</evidence>
<keyword evidence="1" id="KW-0812">Transmembrane</keyword>
<dbReference type="AlphaFoldDB" id="A0A8J3IHS5"/>
<sequence length="209" mass="23349">MNSQALVDILLVIQIIITLLISVQAFYHYVKTKGDILFSVGLSMSVIALGGITGLLEDTLLANSTFNSLWFRYIGQTISYLFILLISLRGSEAYIQRLKWWHIGGTILLLALLVFTPLIPVNSDPTILALLSGSRSAVCFAILLNYTAIFMNKRTRFSLLMGLAFLFITFGIWVYTMEFFLPHLLYLDYVGDGIRILGLVILLAALFLG</sequence>
<feature type="transmembrane region" description="Helical" evidence="1">
    <location>
        <begin position="68"/>
        <end position="88"/>
    </location>
</feature>
<reference evidence="2" key="1">
    <citation type="submission" date="2020-10" db="EMBL/GenBank/DDBJ databases">
        <title>Taxonomic study of unclassified bacteria belonging to the class Ktedonobacteria.</title>
        <authorList>
            <person name="Yabe S."/>
            <person name="Wang C.M."/>
            <person name="Zheng Y."/>
            <person name="Sakai Y."/>
            <person name="Cavaletti L."/>
            <person name="Monciardini P."/>
            <person name="Donadio S."/>
        </authorList>
    </citation>
    <scope>NUCLEOTIDE SEQUENCE</scope>
    <source>
        <strain evidence="2">ID150040</strain>
    </source>
</reference>
<organism evidence="2 3">
    <name type="scientific">Reticulibacter mediterranei</name>
    <dbReference type="NCBI Taxonomy" id="2778369"/>
    <lineage>
        <taxon>Bacteria</taxon>
        <taxon>Bacillati</taxon>
        <taxon>Chloroflexota</taxon>
        <taxon>Ktedonobacteria</taxon>
        <taxon>Ktedonobacterales</taxon>
        <taxon>Reticulibacteraceae</taxon>
        <taxon>Reticulibacter</taxon>
    </lineage>
</organism>
<feature type="transmembrane region" description="Helical" evidence="1">
    <location>
        <begin position="6"/>
        <end position="29"/>
    </location>
</feature>
<dbReference type="RefSeq" id="WP_220201442.1">
    <property type="nucleotide sequence ID" value="NZ_BNJK01000001.1"/>
</dbReference>
<accession>A0A8J3IHS5</accession>
<feature type="transmembrane region" description="Helical" evidence="1">
    <location>
        <begin position="127"/>
        <end position="146"/>
    </location>
</feature>
<feature type="transmembrane region" description="Helical" evidence="1">
    <location>
        <begin position="158"/>
        <end position="177"/>
    </location>
</feature>
<keyword evidence="1" id="KW-1133">Transmembrane helix</keyword>
<gene>
    <name evidence="2" type="ORF">KSF_005290</name>
</gene>
<keyword evidence="1" id="KW-0472">Membrane</keyword>
<feature type="transmembrane region" description="Helical" evidence="1">
    <location>
        <begin position="189"/>
        <end position="208"/>
    </location>
</feature>
<name>A0A8J3IHS5_9CHLR</name>